<evidence type="ECO:0000259" key="9">
    <source>
        <dbReference type="Pfam" id="PF17768"/>
    </source>
</evidence>
<dbReference type="InterPro" id="IPR001667">
    <property type="entry name" value="DDH_dom"/>
</dbReference>
<name>A0A179D385_9BACT</name>
<evidence type="ECO:0000259" key="7">
    <source>
        <dbReference type="Pfam" id="PF01368"/>
    </source>
</evidence>
<dbReference type="Pfam" id="PF01368">
    <property type="entry name" value="DHH"/>
    <property type="match status" value="1"/>
</dbReference>
<dbReference type="STRING" id="999894.TDIS_1681"/>
<dbReference type="Proteomes" id="UP000078390">
    <property type="component" value="Unassembled WGS sequence"/>
</dbReference>
<dbReference type="InterPro" id="IPR003156">
    <property type="entry name" value="DHHA1_dom"/>
</dbReference>
<dbReference type="InterPro" id="IPR038763">
    <property type="entry name" value="DHH_sf"/>
</dbReference>
<keyword evidence="4 10" id="KW-0378">Hydrolase</keyword>
<accession>A0A179D385</accession>
<dbReference type="InterPro" id="IPR051673">
    <property type="entry name" value="SSDNA_exonuclease_RecJ"/>
</dbReference>
<gene>
    <name evidence="10" type="ORF">TDIS_1681</name>
</gene>
<sequence length="582" mass="65209">MIAGYRWVLKLPEREHVLSLQKEGGFPELLATLLVNRGLTDWRRAHTFLYPRLSDFEDPFRIPDMASAVRLIAETLLSGKKIGLYGDYDADGVTGTAILYLFLKELGARVEVLFPHRERDGYGFHAHLLPFFKEKEVALVITVDCGISAREAVEEAKRLGLRVIVTDHHELPPELPRAEAVITGKRTPRGSPFYDLAGVGMAFALIRALRSYLYEQGFFAGREVPNLKRYLDLVALGTVADMVPLVGENRLITVFGLAELSESERPAIKALREVSGTNGAIGTQEVLFRLAPRINAAGRLREARLAFELLVSEEEEKARILARELNALNSERQRIEEKILNEALEMIKGEIPPGLVLYKEDWPLGVIGIVAGRLAERFYRPVVLLTRKKDQIKGSGRSIPEIDLFKAFQRCQETLLGFGGHPAAGGLKLAPEALPLFERQFGETVKAMLTEKTGKTTVDELKPRLFLEARAEIPELLDPDFLEGFQRLAPFGPGNPEPVVALSNFEIRNPRLVAEKHLRFTLWQKGTGLSAIFFQAPPDKLDFFRNLPQLGGFHLAATPYISDFRGERYLELKVIDLQTTGR</sequence>
<keyword evidence="5 10" id="KW-0269">Exonuclease</keyword>
<dbReference type="GO" id="GO:0008409">
    <property type="term" value="F:5'-3' exonuclease activity"/>
    <property type="evidence" value="ECO:0007669"/>
    <property type="project" value="InterPro"/>
</dbReference>
<evidence type="ECO:0000313" key="11">
    <source>
        <dbReference type="Proteomes" id="UP000078390"/>
    </source>
</evidence>
<dbReference type="Pfam" id="PF17768">
    <property type="entry name" value="RecJ_OB"/>
    <property type="match status" value="1"/>
</dbReference>
<dbReference type="GO" id="GO:0003676">
    <property type="term" value="F:nucleic acid binding"/>
    <property type="evidence" value="ECO:0007669"/>
    <property type="project" value="InterPro"/>
</dbReference>
<comment type="similarity">
    <text evidence="1">Belongs to the RecJ family.</text>
</comment>
<feature type="coiled-coil region" evidence="6">
    <location>
        <begin position="311"/>
        <end position="345"/>
    </location>
</feature>
<protein>
    <recommendedName>
        <fullName evidence="2">Single-stranded-DNA-specific exonuclease RecJ</fullName>
    </recommendedName>
</protein>
<dbReference type="Gene3D" id="3.10.310.30">
    <property type="match status" value="1"/>
</dbReference>
<evidence type="ECO:0000313" key="10">
    <source>
        <dbReference type="EMBL" id="OAQ20179.1"/>
    </source>
</evidence>
<evidence type="ECO:0000259" key="8">
    <source>
        <dbReference type="Pfam" id="PF02272"/>
    </source>
</evidence>
<dbReference type="InterPro" id="IPR004610">
    <property type="entry name" value="RecJ"/>
</dbReference>
<reference evidence="10 11" key="1">
    <citation type="submission" date="2016-04" db="EMBL/GenBank/DDBJ databases">
        <title>Genome analysis of Thermosulfurimonas dismutans, the first thermophilic sulfur-disproportionating bacterium of the phylum Thermodesulfobacteria.</title>
        <authorList>
            <person name="Mardanov A.V."/>
            <person name="Beletsky A.V."/>
            <person name="Kadnikov V.V."/>
            <person name="Slobodkin A.I."/>
            <person name="Ravin N.V."/>
        </authorList>
    </citation>
    <scope>NUCLEOTIDE SEQUENCE [LARGE SCALE GENOMIC DNA]</scope>
    <source>
        <strain evidence="10 11">S95</strain>
    </source>
</reference>
<evidence type="ECO:0000256" key="6">
    <source>
        <dbReference type="SAM" id="Coils"/>
    </source>
</evidence>
<keyword evidence="11" id="KW-1185">Reference proteome</keyword>
<evidence type="ECO:0000256" key="2">
    <source>
        <dbReference type="ARBA" id="ARBA00019841"/>
    </source>
</evidence>
<dbReference type="SUPFAM" id="SSF64182">
    <property type="entry name" value="DHH phosphoesterases"/>
    <property type="match status" value="1"/>
</dbReference>
<proteinExistence type="inferred from homology"/>
<dbReference type="PANTHER" id="PTHR30255">
    <property type="entry name" value="SINGLE-STRANDED-DNA-SPECIFIC EXONUCLEASE RECJ"/>
    <property type="match status" value="1"/>
</dbReference>
<dbReference type="PATRIC" id="fig|999894.6.peg.1678"/>
<organism evidence="10 11">
    <name type="scientific">Thermosulfurimonas dismutans</name>
    <dbReference type="NCBI Taxonomy" id="999894"/>
    <lineage>
        <taxon>Bacteria</taxon>
        <taxon>Pseudomonadati</taxon>
        <taxon>Thermodesulfobacteriota</taxon>
        <taxon>Thermodesulfobacteria</taxon>
        <taxon>Thermodesulfobacteriales</taxon>
        <taxon>Thermodesulfobacteriaceae</taxon>
        <taxon>Thermosulfurimonas</taxon>
    </lineage>
</organism>
<dbReference type="OrthoDB" id="9809852at2"/>
<keyword evidence="3" id="KW-0540">Nuclease</keyword>
<dbReference type="AlphaFoldDB" id="A0A179D385"/>
<dbReference type="RefSeq" id="WP_068671253.1">
    <property type="nucleotide sequence ID" value="NZ_LWLG01000014.1"/>
</dbReference>
<dbReference type="PANTHER" id="PTHR30255:SF2">
    <property type="entry name" value="SINGLE-STRANDED-DNA-SPECIFIC EXONUCLEASE RECJ"/>
    <property type="match status" value="1"/>
</dbReference>
<dbReference type="NCBIfam" id="TIGR00644">
    <property type="entry name" value="recJ"/>
    <property type="match status" value="1"/>
</dbReference>
<feature type="domain" description="DHHA1" evidence="8">
    <location>
        <begin position="355"/>
        <end position="445"/>
    </location>
</feature>
<evidence type="ECO:0000256" key="5">
    <source>
        <dbReference type="ARBA" id="ARBA00022839"/>
    </source>
</evidence>
<evidence type="ECO:0000256" key="3">
    <source>
        <dbReference type="ARBA" id="ARBA00022722"/>
    </source>
</evidence>
<keyword evidence="6" id="KW-0175">Coiled coil</keyword>
<comment type="caution">
    <text evidence="10">The sequence shown here is derived from an EMBL/GenBank/DDBJ whole genome shotgun (WGS) entry which is preliminary data.</text>
</comment>
<feature type="domain" description="RecJ OB" evidence="9">
    <location>
        <begin position="476"/>
        <end position="576"/>
    </location>
</feature>
<feature type="domain" description="DDH" evidence="7">
    <location>
        <begin position="81"/>
        <end position="238"/>
    </location>
</feature>
<dbReference type="InterPro" id="IPR041122">
    <property type="entry name" value="RecJ_OB"/>
</dbReference>
<dbReference type="Pfam" id="PF02272">
    <property type="entry name" value="DHHA1"/>
    <property type="match status" value="1"/>
</dbReference>
<dbReference type="GO" id="GO:0006281">
    <property type="term" value="P:DNA repair"/>
    <property type="evidence" value="ECO:0007669"/>
    <property type="project" value="InterPro"/>
</dbReference>
<evidence type="ECO:0000256" key="4">
    <source>
        <dbReference type="ARBA" id="ARBA00022801"/>
    </source>
</evidence>
<evidence type="ECO:0000256" key="1">
    <source>
        <dbReference type="ARBA" id="ARBA00005915"/>
    </source>
</evidence>
<dbReference type="GO" id="GO:0006310">
    <property type="term" value="P:DNA recombination"/>
    <property type="evidence" value="ECO:0007669"/>
    <property type="project" value="InterPro"/>
</dbReference>
<dbReference type="EMBL" id="LWLG01000014">
    <property type="protein sequence ID" value="OAQ20179.1"/>
    <property type="molecule type" value="Genomic_DNA"/>
</dbReference>
<dbReference type="Gene3D" id="3.90.1640.30">
    <property type="match status" value="1"/>
</dbReference>